<evidence type="ECO:0000313" key="8">
    <source>
        <dbReference type="Proteomes" id="UP001597519"/>
    </source>
</evidence>
<comment type="catalytic activity">
    <reaction evidence="1 6">
        <text>D-tagatofuranose 1,6-bisphosphate = D-glyceraldehyde 3-phosphate + dihydroxyacetone phosphate</text>
        <dbReference type="Rhea" id="RHEA:22948"/>
        <dbReference type="ChEBI" id="CHEBI:57642"/>
        <dbReference type="ChEBI" id="CHEBI:58694"/>
        <dbReference type="ChEBI" id="CHEBI:59776"/>
        <dbReference type="EC" id="4.1.2.40"/>
    </reaction>
</comment>
<dbReference type="NCBIfam" id="NF009065">
    <property type="entry name" value="PRK12399.1"/>
    <property type="match status" value="1"/>
</dbReference>
<evidence type="ECO:0000256" key="4">
    <source>
        <dbReference type="ARBA" id="ARBA00022736"/>
    </source>
</evidence>
<proteinExistence type="inferred from homology"/>
<dbReference type="RefSeq" id="WP_377773726.1">
    <property type="nucleotide sequence ID" value="NZ_JBHUOQ010000003.1"/>
</dbReference>
<dbReference type="PANTHER" id="PTHR39340:SF1">
    <property type="entry name" value="SULFOFRUCTOSEPHOSPHATE ALDOLASE"/>
    <property type="match status" value="1"/>
</dbReference>
<evidence type="ECO:0000256" key="1">
    <source>
        <dbReference type="ARBA" id="ARBA00000567"/>
    </source>
</evidence>
<dbReference type="SUPFAM" id="SSF51569">
    <property type="entry name" value="Aldolase"/>
    <property type="match status" value="1"/>
</dbReference>
<evidence type="ECO:0000256" key="6">
    <source>
        <dbReference type="HAMAP-Rule" id="MF_00734"/>
    </source>
</evidence>
<name>A0ABW5WW41_9STAP</name>
<dbReference type="Gene3D" id="3.20.20.70">
    <property type="entry name" value="Aldolase class I"/>
    <property type="match status" value="1"/>
</dbReference>
<evidence type="ECO:0000256" key="3">
    <source>
        <dbReference type="ARBA" id="ARBA00008679"/>
    </source>
</evidence>
<comment type="similarity">
    <text evidence="3 6">Belongs to the aldolase LacD family.</text>
</comment>
<protein>
    <recommendedName>
        <fullName evidence="6">Tagatose 1,6-diphosphate aldolase</fullName>
        <ecNumber evidence="6">4.1.2.40</ecNumber>
    </recommendedName>
    <alternativeName>
        <fullName evidence="6">D-tagatose-1,6-bisphosphate aldolase</fullName>
    </alternativeName>
    <alternativeName>
        <fullName evidence="6">Tagatose-bisphosphate aldolase</fullName>
    </alternativeName>
</protein>
<evidence type="ECO:0000256" key="2">
    <source>
        <dbReference type="ARBA" id="ARBA00005191"/>
    </source>
</evidence>
<dbReference type="EC" id="4.1.2.40" evidence="6"/>
<dbReference type="InterPro" id="IPR005927">
    <property type="entry name" value="Tag_1.6-dipho_adolase"/>
</dbReference>
<comment type="caution">
    <text evidence="7">The sequence shown here is derived from an EMBL/GenBank/DDBJ whole genome shotgun (WGS) entry which is preliminary data.</text>
</comment>
<dbReference type="NCBIfam" id="NF009498">
    <property type="entry name" value="PRK12858.1"/>
    <property type="match status" value="1"/>
</dbReference>
<gene>
    <name evidence="6" type="primary">lacD</name>
    <name evidence="7" type="ORF">ACFSX4_08855</name>
</gene>
<reference evidence="8" key="1">
    <citation type="journal article" date="2019" name="Int. J. Syst. Evol. Microbiol.">
        <title>The Global Catalogue of Microorganisms (GCM) 10K type strain sequencing project: providing services to taxonomists for standard genome sequencing and annotation.</title>
        <authorList>
            <consortium name="The Broad Institute Genomics Platform"/>
            <consortium name="The Broad Institute Genome Sequencing Center for Infectious Disease"/>
            <person name="Wu L."/>
            <person name="Ma J."/>
        </authorList>
    </citation>
    <scope>NUCLEOTIDE SEQUENCE [LARGE SCALE GENOMIC DNA]</scope>
    <source>
        <strain evidence="8">KCTC 33575</strain>
    </source>
</reference>
<sequence>MKDISRLTNDKGIITALAIDQRGALRRMMDEDIKDEDIESFKSIVSENLTAHASSILLDPEYGLPAAKVRDESCGVLLAYEKTGYDKTEPGRRPDLLNQWSVRGLKEAGADAVKLLVYIDVDEADAVNDEKKAFISRVGSECKGEDIPYFLEILTYDAEISDDKGREYAAVKPGKVIGAMKEYAKPEYHVDVLKVEVPVNMKYVEGFGVDGDAVYSKEEAAEFFKAQSTAGDVPFIFLSAGVETGLFIDTLKFAAESGSSFNGILGGRAIWKDAAAVFLNEGKEAAKKWVETKGVENIREVMSVVERTASPADGSGI</sequence>
<dbReference type="InterPro" id="IPR013785">
    <property type="entry name" value="Aldolase_TIM"/>
</dbReference>
<organism evidence="7 8">
    <name type="scientific">Corticicoccus populi</name>
    <dbReference type="NCBI Taxonomy" id="1812821"/>
    <lineage>
        <taxon>Bacteria</taxon>
        <taxon>Bacillati</taxon>
        <taxon>Bacillota</taxon>
        <taxon>Bacilli</taxon>
        <taxon>Bacillales</taxon>
        <taxon>Staphylococcaceae</taxon>
        <taxon>Corticicoccus</taxon>
    </lineage>
</organism>
<dbReference type="InterPro" id="IPR050552">
    <property type="entry name" value="LacD_aldolase"/>
</dbReference>
<dbReference type="InterPro" id="IPR002915">
    <property type="entry name" value="DeoC/FbaB/LacD_aldolase"/>
</dbReference>
<accession>A0ABW5WW41</accession>
<evidence type="ECO:0000256" key="5">
    <source>
        <dbReference type="ARBA" id="ARBA00023239"/>
    </source>
</evidence>
<dbReference type="Pfam" id="PF01791">
    <property type="entry name" value="DeoC"/>
    <property type="match status" value="1"/>
</dbReference>
<keyword evidence="4 6" id="KW-0423">Lactose metabolism</keyword>
<dbReference type="PANTHER" id="PTHR39340">
    <property type="entry name" value="SULFOFRUCTOSEPHOSPHATE ALDOLASE"/>
    <property type="match status" value="1"/>
</dbReference>
<dbReference type="Proteomes" id="UP001597519">
    <property type="component" value="Unassembled WGS sequence"/>
</dbReference>
<dbReference type="EMBL" id="JBHUOQ010000003">
    <property type="protein sequence ID" value="MFD2830569.1"/>
    <property type="molecule type" value="Genomic_DNA"/>
</dbReference>
<keyword evidence="5 6" id="KW-0456">Lyase</keyword>
<dbReference type="HAMAP" id="MF_00734">
    <property type="entry name" value="LacD"/>
    <property type="match status" value="1"/>
</dbReference>
<dbReference type="SMART" id="SM01133">
    <property type="entry name" value="DeoC"/>
    <property type="match status" value="1"/>
</dbReference>
<evidence type="ECO:0000313" key="7">
    <source>
        <dbReference type="EMBL" id="MFD2830569.1"/>
    </source>
</evidence>
<keyword evidence="8" id="KW-1185">Reference proteome</keyword>
<comment type="pathway">
    <text evidence="2 6">Carbohydrate metabolism; D-tagatose 6-phosphate degradation; D-glyceraldehyde 3-phosphate and glycerone phosphate from D-tagatose 6-phosphate: step 2/2.</text>
</comment>